<dbReference type="Gene3D" id="3.40.50.300">
    <property type="entry name" value="P-loop containing nucleotide triphosphate hydrolases"/>
    <property type="match status" value="1"/>
</dbReference>
<accession>A0A1I5LF89</accession>
<organism evidence="1 2">
    <name type="scientific">Salibacterium halotolerans</name>
    <dbReference type="NCBI Taxonomy" id="1884432"/>
    <lineage>
        <taxon>Bacteria</taxon>
        <taxon>Bacillati</taxon>
        <taxon>Bacillota</taxon>
        <taxon>Bacilli</taxon>
        <taxon>Bacillales</taxon>
        <taxon>Bacillaceae</taxon>
    </lineage>
</organism>
<dbReference type="EMBL" id="FOXD01000001">
    <property type="protein sequence ID" value="SFO95516.1"/>
    <property type="molecule type" value="Genomic_DNA"/>
</dbReference>
<protein>
    <recommendedName>
        <fullName evidence="3">Sulfotransferase family protein</fullName>
    </recommendedName>
</protein>
<dbReference type="STRING" id="1884432.SAMN05518683_101209"/>
<dbReference type="Proteomes" id="UP000198892">
    <property type="component" value="Unassembled WGS sequence"/>
</dbReference>
<dbReference type="InterPro" id="IPR027417">
    <property type="entry name" value="P-loop_NTPase"/>
</dbReference>
<evidence type="ECO:0000313" key="1">
    <source>
        <dbReference type="EMBL" id="SFO95516.1"/>
    </source>
</evidence>
<sequence>MVYHKNKYDEEMEYGMRKQIFVHIGFHKTATSFLQRCIYPKLKNVRYVKYGKLKQELYDLRLKRLSDERVQEIRDKVESFYKKKPLLVSYEGLSGSPFSQKRSKSNIRVLEDIRRVFPAEEFDVHIIAGIREQVNLLTSLYVQYVHQGGVNKPERHLKNLERQGILDHYHYEYYLDKVRELFGDDHYYVLIYENFKNDMNAYMLDLLQYMGEDEIPSYENEQINRSYGTLQMAVGRRANHLFKTRLHPKGLIPSNPSPIKGKISPRKVLQSKLSFKLHYKRYHLPGELENQLKDRYTKSNRRLQEQYGLDLPGIYF</sequence>
<dbReference type="SUPFAM" id="SSF52540">
    <property type="entry name" value="P-loop containing nucleoside triphosphate hydrolases"/>
    <property type="match status" value="1"/>
</dbReference>
<proteinExistence type="predicted"/>
<evidence type="ECO:0008006" key="3">
    <source>
        <dbReference type="Google" id="ProtNLM"/>
    </source>
</evidence>
<dbReference type="AlphaFoldDB" id="A0A1I5LF89"/>
<name>A0A1I5LF89_9BACI</name>
<gene>
    <name evidence="1" type="ORF">SAMN05518683_101209</name>
</gene>
<keyword evidence="2" id="KW-1185">Reference proteome</keyword>
<evidence type="ECO:0000313" key="2">
    <source>
        <dbReference type="Proteomes" id="UP000198892"/>
    </source>
</evidence>
<reference evidence="2" key="1">
    <citation type="submission" date="2016-10" db="EMBL/GenBank/DDBJ databases">
        <authorList>
            <person name="Varghese N."/>
            <person name="Submissions S."/>
        </authorList>
    </citation>
    <scope>NUCLEOTIDE SEQUENCE [LARGE SCALE GENOMIC DNA]</scope>
    <source>
        <strain evidence="2">S7</strain>
    </source>
</reference>